<keyword evidence="2" id="KW-0472">Membrane</keyword>
<dbReference type="AlphaFoldDB" id="A0A0C7MY96"/>
<dbReference type="Pfam" id="PF00415">
    <property type="entry name" value="RCC1"/>
    <property type="match status" value="1"/>
</dbReference>
<keyword evidence="2" id="KW-0812">Transmembrane</keyword>
<dbReference type="Gene3D" id="2.130.10.30">
    <property type="entry name" value="Regulator of chromosome condensation 1/beta-lactamase-inhibitor protein II"/>
    <property type="match status" value="1"/>
</dbReference>
<proteinExistence type="predicted"/>
<evidence type="ECO:0000313" key="3">
    <source>
        <dbReference type="EMBL" id="CEP64963.1"/>
    </source>
</evidence>
<keyword evidence="2" id="KW-1133">Transmembrane helix</keyword>
<dbReference type="InterPro" id="IPR000408">
    <property type="entry name" value="Reg_chr_condens"/>
</dbReference>
<dbReference type="PANTHER" id="PTHR47563">
    <property type="entry name" value="PROTEIN FMP25, MITOCHONDRIAL"/>
    <property type="match status" value="1"/>
</dbReference>
<dbReference type="PANTHER" id="PTHR47563:SF1">
    <property type="entry name" value="PROTEIN FMP25, MITOCHONDRIAL"/>
    <property type="match status" value="1"/>
</dbReference>
<name>A0A0C7MY96_9SACH</name>
<dbReference type="PROSITE" id="PS00626">
    <property type="entry name" value="RCC1_2"/>
    <property type="match status" value="1"/>
</dbReference>
<dbReference type="OrthoDB" id="10256179at2759"/>
<evidence type="ECO:0000256" key="2">
    <source>
        <dbReference type="SAM" id="Phobius"/>
    </source>
</evidence>
<dbReference type="GeneID" id="34688533"/>
<feature type="transmembrane region" description="Helical" evidence="2">
    <location>
        <begin position="77"/>
        <end position="98"/>
    </location>
</feature>
<dbReference type="SUPFAM" id="SSF50985">
    <property type="entry name" value="RCC1/BLIP-II"/>
    <property type="match status" value="1"/>
</dbReference>
<feature type="repeat" description="RCC1" evidence="1">
    <location>
        <begin position="454"/>
        <end position="518"/>
    </location>
</feature>
<feature type="repeat" description="RCC1" evidence="1">
    <location>
        <begin position="519"/>
        <end position="572"/>
    </location>
</feature>
<dbReference type="Pfam" id="PF13540">
    <property type="entry name" value="RCC1_2"/>
    <property type="match status" value="1"/>
</dbReference>
<feature type="repeat" description="RCC1" evidence="1">
    <location>
        <begin position="371"/>
        <end position="432"/>
    </location>
</feature>
<dbReference type="PROSITE" id="PS50012">
    <property type="entry name" value="RCC1_3"/>
    <property type="match status" value="3"/>
</dbReference>
<dbReference type="HOGENOM" id="CLU_028610_1_0_1"/>
<organism evidence="3 4">
    <name type="scientific">Lachancea lanzarotensis</name>
    <dbReference type="NCBI Taxonomy" id="1245769"/>
    <lineage>
        <taxon>Eukaryota</taxon>
        <taxon>Fungi</taxon>
        <taxon>Dikarya</taxon>
        <taxon>Ascomycota</taxon>
        <taxon>Saccharomycotina</taxon>
        <taxon>Saccharomycetes</taxon>
        <taxon>Saccharomycetales</taxon>
        <taxon>Saccharomycetaceae</taxon>
        <taxon>Lachancea</taxon>
    </lineage>
</organism>
<dbReference type="EMBL" id="LN736374">
    <property type="protein sequence ID" value="CEP64963.1"/>
    <property type="molecule type" value="Genomic_DNA"/>
</dbReference>
<dbReference type="InterPro" id="IPR009091">
    <property type="entry name" value="RCC1/BLIP-II"/>
</dbReference>
<protein>
    <submittedName>
        <fullName evidence="3">LALA0S15e01332g1_1</fullName>
    </submittedName>
</protein>
<dbReference type="GO" id="GO:0005743">
    <property type="term" value="C:mitochondrial inner membrane"/>
    <property type="evidence" value="ECO:0007669"/>
    <property type="project" value="EnsemblFungi"/>
</dbReference>
<evidence type="ECO:0000256" key="1">
    <source>
        <dbReference type="PROSITE-ProRule" id="PRU00235"/>
    </source>
</evidence>
<dbReference type="Proteomes" id="UP000054304">
    <property type="component" value="Unassembled WGS sequence"/>
</dbReference>
<dbReference type="InterPro" id="IPR053245">
    <property type="entry name" value="MitoProcess-Associated"/>
</dbReference>
<dbReference type="RefSeq" id="XP_022631160.1">
    <property type="nucleotide sequence ID" value="XM_022771010.1"/>
</dbReference>
<reference evidence="3 4" key="1">
    <citation type="submission" date="2014-12" db="EMBL/GenBank/DDBJ databases">
        <authorList>
            <person name="Neuveglise Cecile"/>
        </authorList>
    </citation>
    <scope>NUCLEOTIDE SEQUENCE [LARGE SCALE GENOMIC DNA]</scope>
    <source>
        <strain evidence="3 4">CBS 12615</strain>
    </source>
</reference>
<evidence type="ECO:0000313" key="4">
    <source>
        <dbReference type="Proteomes" id="UP000054304"/>
    </source>
</evidence>
<dbReference type="STRING" id="1245769.A0A0C7MY96"/>
<dbReference type="GO" id="GO:0034551">
    <property type="term" value="P:mitochondrial respiratory chain complex III assembly"/>
    <property type="evidence" value="ECO:0007669"/>
    <property type="project" value="EnsemblFungi"/>
</dbReference>
<gene>
    <name evidence="3" type="ORF">LALA0_S15e01332g</name>
</gene>
<sequence length="592" mass="66587">MITRIVRRQAKRSLTNCRPLLQNVPKYDDAELLAGKLNKASYTAKRGKDTYQWAERSAQEMEEEHNDRMARMMKLRAVFQGLFLVVGVGAAYTTYMQWPQIKSWWLAEKSILDDDAIELLKKRRDEKTLLEFPKIPASEPPSSVPGVYYWGSGRNDHKNSKFPLRVAHFDGQKLRDVCLSTENANLAIDKNGDLYTWNTKSKKLILADQDLLSAKSSNGVAYALTKKGDLLIVPLADPKQRSKFLRKHRSWLRPWRRHCQYDHKLDTKNAFSGRHENKITHFDVGKEHLVFLSNTGKAYTCATGLKEAQEAKSRGQFGVPILSQFDPFPECNKIYEIELLNHSTAGSEGVARTIKKVTCGDYHTLALDSLGELYSFGLNTHGQLGQPIRYDMEYLPFPKVVSGFSAHFPRDTYLKCVDVNASGDTSFVSVVPQDIHKLIRSRGNESLRDDLDKVTYFSFGGGISGELGNGNFKHCQQDPTKLKVVNEASNDSSAPNFRPSKIAKWSCGTDHVLAELENGEVLAWGSNTQGQLGNGKKIKSCRPINIPQLLEPGNELSSSQENMQKHLLTTLQLLPGQTIKAGERSSCIYWDA</sequence>
<accession>A0A0C7MY96</accession>
<keyword evidence="4" id="KW-1185">Reference proteome</keyword>